<proteinExistence type="predicted"/>
<organism evidence="1 2">
    <name type="scientific">Malus domestica</name>
    <name type="common">Apple</name>
    <name type="synonym">Pyrus malus</name>
    <dbReference type="NCBI Taxonomy" id="3750"/>
    <lineage>
        <taxon>Eukaryota</taxon>
        <taxon>Viridiplantae</taxon>
        <taxon>Streptophyta</taxon>
        <taxon>Embryophyta</taxon>
        <taxon>Tracheophyta</taxon>
        <taxon>Spermatophyta</taxon>
        <taxon>Magnoliopsida</taxon>
        <taxon>eudicotyledons</taxon>
        <taxon>Gunneridae</taxon>
        <taxon>Pentapetalae</taxon>
        <taxon>rosids</taxon>
        <taxon>fabids</taxon>
        <taxon>Rosales</taxon>
        <taxon>Rosaceae</taxon>
        <taxon>Amygdaloideae</taxon>
        <taxon>Maleae</taxon>
        <taxon>Malus</taxon>
    </lineage>
</organism>
<keyword evidence="2" id="KW-1185">Reference proteome</keyword>
<dbReference type="EMBL" id="RDQH01000329">
    <property type="protein sequence ID" value="RXI02552.1"/>
    <property type="molecule type" value="Genomic_DNA"/>
</dbReference>
<protein>
    <submittedName>
        <fullName evidence="1">Uncharacterized protein</fullName>
    </submittedName>
</protein>
<accession>A0A498KAR8</accession>
<evidence type="ECO:0000313" key="2">
    <source>
        <dbReference type="Proteomes" id="UP000290289"/>
    </source>
</evidence>
<sequence>MTCGFQHSPLSMVALRRLLSMVYQDFISILNIPRRLLQFWQISFNVARRILATGIQSQMEASK</sequence>
<gene>
    <name evidence="1" type="ORF">DVH24_002630</name>
</gene>
<dbReference type="AlphaFoldDB" id="A0A498KAR8"/>
<comment type="caution">
    <text evidence="1">The sequence shown here is derived from an EMBL/GenBank/DDBJ whole genome shotgun (WGS) entry which is preliminary data.</text>
</comment>
<evidence type="ECO:0000313" key="1">
    <source>
        <dbReference type="EMBL" id="RXI02552.1"/>
    </source>
</evidence>
<reference evidence="1 2" key="1">
    <citation type="submission" date="2018-10" db="EMBL/GenBank/DDBJ databases">
        <title>A high-quality apple genome assembly.</title>
        <authorList>
            <person name="Hu J."/>
        </authorList>
    </citation>
    <scope>NUCLEOTIDE SEQUENCE [LARGE SCALE GENOMIC DNA]</scope>
    <source>
        <strain evidence="2">cv. HFTH1</strain>
        <tissue evidence="1">Young leaf</tissue>
    </source>
</reference>
<name>A0A498KAR8_MALDO</name>
<dbReference type="Proteomes" id="UP000290289">
    <property type="component" value="Chromosome 3"/>
</dbReference>